<dbReference type="Proteomes" id="UP000825935">
    <property type="component" value="Chromosome 20"/>
</dbReference>
<evidence type="ECO:0000256" key="10">
    <source>
        <dbReference type="SAM" id="MobiDB-lite"/>
    </source>
</evidence>
<feature type="compositionally biased region" description="Polar residues" evidence="10">
    <location>
        <begin position="65"/>
        <end position="79"/>
    </location>
</feature>
<feature type="region of interest" description="Disordered" evidence="10">
    <location>
        <begin position="1249"/>
        <end position="1269"/>
    </location>
</feature>
<dbReference type="SMART" id="SM00438">
    <property type="entry name" value="ZnF_NFX"/>
    <property type="match status" value="9"/>
</dbReference>
<dbReference type="PANTHER" id="PTHR12360">
    <property type="entry name" value="NUCLEAR TRANSCRIPTION FACTOR, X-BOX BINDING 1 NFX1"/>
    <property type="match status" value="1"/>
</dbReference>
<dbReference type="EMBL" id="CM035425">
    <property type="protein sequence ID" value="KAH7330949.1"/>
    <property type="molecule type" value="Genomic_DNA"/>
</dbReference>
<evidence type="ECO:0000256" key="4">
    <source>
        <dbReference type="ARBA" id="ARBA00022737"/>
    </source>
</evidence>
<comment type="similarity">
    <text evidence="2">Belongs to the NFX1 family.</text>
</comment>
<keyword evidence="4" id="KW-0677">Repeat</keyword>
<keyword evidence="13" id="KW-1185">Reference proteome</keyword>
<dbReference type="GO" id="GO:0005634">
    <property type="term" value="C:nucleus"/>
    <property type="evidence" value="ECO:0007669"/>
    <property type="project" value="UniProtKB-SubCell"/>
</dbReference>
<evidence type="ECO:0000256" key="2">
    <source>
        <dbReference type="ARBA" id="ARBA00007269"/>
    </source>
</evidence>
<accession>A0A8T2SDJ4</accession>
<evidence type="ECO:0000256" key="6">
    <source>
        <dbReference type="ARBA" id="ARBA00022833"/>
    </source>
</evidence>
<dbReference type="CDD" id="cd06008">
    <property type="entry name" value="NF-X1-zinc-finger"/>
    <property type="match status" value="7"/>
</dbReference>
<evidence type="ECO:0000256" key="5">
    <source>
        <dbReference type="ARBA" id="ARBA00022771"/>
    </source>
</evidence>
<dbReference type="InterPro" id="IPR056234">
    <property type="entry name" value="RRM_NFXL1"/>
</dbReference>
<feature type="domain" description="NF-X1-type" evidence="11">
    <location>
        <begin position="903"/>
        <end position="924"/>
    </location>
</feature>
<evidence type="ECO:0000256" key="7">
    <source>
        <dbReference type="ARBA" id="ARBA00023015"/>
    </source>
</evidence>
<dbReference type="OMA" id="CPHPCDS"/>
<dbReference type="InterPro" id="IPR034078">
    <property type="entry name" value="NFX1_fam"/>
</dbReference>
<dbReference type="InterPro" id="IPR000967">
    <property type="entry name" value="Znf_NFX1"/>
</dbReference>
<evidence type="ECO:0000259" key="11">
    <source>
        <dbReference type="SMART" id="SM00438"/>
    </source>
</evidence>
<evidence type="ECO:0000256" key="3">
    <source>
        <dbReference type="ARBA" id="ARBA00022723"/>
    </source>
</evidence>
<feature type="region of interest" description="Disordered" evidence="10">
    <location>
        <begin position="133"/>
        <end position="178"/>
    </location>
</feature>
<evidence type="ECO:0000256" key="1">
    <source>
        <dbReference type="ARBA" id="ARBA00004123"/>
    </source>
</evidence>
<keyword evidence="9" id="KW-0539">Nucleus</keyword>
<dbReference type="GO" id="GO:0000977">
    <property type="term" value="F:RNA polymerase II transcription regulatory region sequence-specific DNA binding"/>
    <property type="evidence" value="ECO:0007669"/>
    <property type="project" value="TreeGrafter"/>
</dbReference>
<feature type="domain" description="NF-X1-type" evidence="11">
    <location>
        <begin position="585"/>
        <end position="604"/>
    </location>
</feature>
<feature type="domain" description="NF-X1-type" evidence="11">
    <location>
        <begin position="811"/>
        <end position="829"/>
    </location>
</feature>
<organism evidence="12 13">
    <name type="scientific">Ceratopteris richardii</name>
    <name type="common">Triangle waterfern</name>
    <dbReference type="NCBI Taxonomy" id="49495"/>
    <lineage>
        <taxon>Eukaryota</taxon>
        <taxon>Viridiplantae</taxon>
        <taxon>Streptophyta</taxon>
        <taxon>Embryophyta</taxon>
        <taxon>Tracheophyta</taxon>
        <taxon>Polypodiopsida</taxon>
        <taxon>Polypodiidae</taxon>
        <taxon>Polypodiales</taxon>
        <taxon>Pteridineae</taxon>
        <taxon>Pteridaceae</taxon>
        <taxon>Parkerioideae</taxon>
        <taxon>Ceratopteris</taxon>
    </lineage>
</organism>
<protein>
    <recommendedName>
        <fullName evidence="11">NF-X1-type domain-containing protein</fullName>
    </recommendedName>
</protein>
<feature type="compositionally biased region" description="Polar residues" evidence="10">
    <location>
        <begin position="205"/>
        <end position="225"/>
    </location>
</feature>
<feature type="domain" description="NF-X1-type" evidence="11">
    <location>
        <begin position="649"/>
        <end position="668"/>
    </location>
</feature>
<keyword evidence="8" id="KW-0804">Transcription</keyword>
<dbReference type="GO" id="GO:0008270">
    <property type="term" value="F:zinc ion binding"/>
    <property type="evidence" value="ECO:0007669"/>
    <property type="project" value="UniProtKB-KW"/>
</dbReference>
<feature type="compositionally biased region" description="Basic and acidic residues" evidence="10">
    <location>
        <begin position="39"/>
        <end position="55"/>
    </location>
</feature>
<keyword evidence="7" id="KW-0805">Transcription regulation</keyword>
<reference evidence="12" key="1">
    <citation type="submission" date="2021-08" db="EMBL/GenBank/DDBJ databases">
        <title>WGS assembly of Ceratopteris richardii.</title>
        <authorList>
            <person name="Marchant D.B."/>
            <person name="Chen G."/>
            <person name="Jenkins J."/>
            <person name="Shu S."/>
            <person name="Leebens-Mack J."/>
            <person name="Grimwood J."/>
            <person name="Schmutz J."/>
            <person name="Soltis P."/>
            <person name="Soltis D."/>
            <person name="Chen Z.-H."/>
        </authorList>
    </citation>
    <scope>NUCLEOTIDE SEQUENCE</scope>
    <source>
        <strain evidence="12">Whitten #5841</strain>
        <tissue evidence="12">Leaf</tissue>
    </source>
</reference>
<feature type="domain" description="NF-X1-type" evidence="11">
    <location>
        <begin position="521"/>
        <end position="540"/>
    </location>
</feature>
<feature type="domain" description="NF-X1-type" evidence="11">
    <location>
        <begin position="864"/>
        <end position="894"/>
    </location>
</feature>
<sequence length="1309" mass="143041">MEGAVTSGARRSGRPWRGQRRERGYAPSDGQRAVGDHAVAGDREEQRFTSQDIRRSAGISVLEGSENSMSRQDARTSTSMYVPRGSFSTARRGENDATLSQENEVFLYRERADRGQEPVPFTSQGRRIADSIEPHLNGRNNGVGRQRRNPGSRDGRFDGLNRYAGNGEVGSSDNDGVRDTVNYQVVSNIIHFDNGQTAAPSDITVHQQANQGQASDVNFSRSVGSHPSRAGPGGQRSSNTGNRRQHWRPAASRTANSGRMDQSSAHDVIPIQSEEASREALNGALRSLSIHRMEQQSFNKGSFSRQQDIVHKQSKGYARNARKGQKFTTTHDLQKEKVDIPQLVQELEDKLSKGQVECMICYDMVRREAAIWSCGSCYAIFHITCTRKWARAPISADYSIASTNEVSVGSWRCPGCQSPQFLSVEEIKYNCFCGQVLEPQVDYYLTPHSCGGPCKKSLSSAKCPHCKHVCTMQCHPGPCPPCNAMAPPQLCPCGKTSFTQRCSELKSAKSCGQICGHQLQCGRHFCQKICHEGPCGSCDTLMVVRCFCGRKEEAILCGTMSLQGELDSENGVFSCEYLCLNKLRCGKHSCNRICHPGKCEECELAPEKVKTCPCGKTPIQGLLGAGKQRKNCTDPVPHCGQVCEKLLPCGMHKCQSLCHNGHCPPCEVLVDQKCRCSSSSQTVPCYKAMDLRKEATVEESAVEFLCNRTCGKKKSCGRHRCSNKCCALANSNVAPPPGQDPHLCLLPCGKKLRCGQHVCEELCHSGYCRPCLGSTFTDLTCACGRTSIPPPVPCGTPPPSCTYPCSQPQPCGHAATHQCHFGECPPCVALTSKECVGGHVTLTNVPCGSKDIKCNKPCGRPRQCRLHACARLCHLPPCEEVTEVGPNKVSSCKQQCGAPRRDCEHVCVALCHPGSSCPEERCKFPVTITCSCGRLKHQVLCDAGEASRGHDVLELAYISSLPLQPVDSKVKIPLGQRKLACDEECAKLEKKRILADAFGMTGVPDDPALCSESVQATSDALREILIRDPQWVLAIEDRFKYLVLGTKSSAGPIRVHVFGFLPKERRDIIRQLADRWNLSVNAAGREPKRFLTVHVNSKSHAPHSRMLFGKAALPVLGHAQASAFNSSLDMDPRLVVGLFDLPREADISTLVLRFGGECELVWLNDKNALAVFFDIMRAATAIRRVDHASAYTGAVKTLVTTTAAPSGKCWGDGVTTSKTFSRRKVVEESNWSEDAWGEKWARSQGETAWDIRGPPISTSTNPWGALEHDSITSSDTAQGMRKVAAPIVSGHTQELSINIAADSWEDLDD</sequence>
<dbReference type="Pfam" id="PF01422">
    <property type="entry name" value="zf-NF-X1"/>
    <property type="match status" value="8"/>
</dbReference>
<proteinExistence type="inferred from homology"/>
<evidence type="ECO:0000313" key="12">
    <source>
        <dbReference type="EMBL" id="KAH7330949.1"/>
    </source>
</evidence>
<evidence type="ECO:0000313" key="13">
    <source>
        <dbReference type="Proteomes" id="UP000825935"/>
    </source>
</evidence>
<comment type="caution">
    <text evidence="12">The sequence shown here is derived from an EMBL/GenBank/DDBJ whole genome shotgun (WGS) entry which is preliminary data.</text>
</comment>
<dbReference type="OrthoDB" id="6512771at2759"/>
<feature type="compositionally biased region" description="Polar residues" evidence="10">
    <location>
        <begin position="253"/>
        <end position="264"/>
    </location>
</feature>
<keyword evidence="5" id="KW-0863">Zinc-finger</keyword>
<gene>
    <name evidence="12" type="ORF">KP509_20G009600</name>
</gene>
<dbReference type="Pfam" id="PF24435">
    <property type="entry name" value="RRM_NFXL1"/>
    <property type="match status" value="1"/>
</dbReference>
<evidence type="ECO:0000256" key="9">
    <source>
        <dbReference type="ARBA" id="ARBA00023242"/>
    </source>
</evidence>
<evidence type="ECO:0000256" key="8">
    <source>
        <dbReference type="ARBA" id="ARBA00023163"/>
    </source>
</evidence>
<keyword evidence="3" id="KW-0479">Metal-binding</keyword>
<comment type="subcellular location">
    <subcellularLocation>
        <location evidence="1">Nucleus</location>
    </subcellularLocation>
</comment>
<name>A0A8T2SDJ4_CERRI</name>
<feature type="region of interest" description="Disordered" evidence="10">
    <location>
        <begin position="1"/>
        <end position="79"/>
    </location>
</feature>
<dbReference type="PANTHER" id="PTHR12360:SF12">
    <property type="entry name" value="TRANSCRIPTIONAL REPRESSOR NF-X1"/>
    <property type="match status" value="1"/>
</dbReference>
<dbReference type="GO" id="GO:0000981">
    <property type="term" value="F:DNA-binding transcription factor activity, RNA polymerase II-specific"/>
    <property type="evidence" value="ECO:0007669"/>
    <property type="project" value="TreeGrafter"/>
</dbReference>
<keyword evidence="6" id="KW-0862">Zinc</keyword>
<feature type="domain" description="NF-X1-type" evidence="11">
    <location>
        <begin position="466"/>
        <end position="484"/>
    </location>
</feature>
<feature type="region of interest" description="Disordered" evidence="10">
    <location>
        <begin position="205"/>
        <end position="264"/>
    </location>
</feature>
<feature type="domain" description="NF-X1-type" evidence="11">
    <location>
        <begin position="716"/>
        <end position="746"/>
    </location>
</feature>
<feature type="domain" description="NF-X1-type" evidence="11">
    <location>
        <begin position="754"/>
        <end position="773"/>
    </location>
</feature>